<sequence length="104" mass="11324">MFCKNPVSLQLRFIRRRALIIAGPIVLGLCLPGEKELKWGRSLLVQPVHSGATSSCTRGQTSCHGATLPHANRKRPQTPSGTLEPLTTLAQTRHRTVQAEGLGF</sequence>
<protein>
    <submittedName>
        <fullName evidence="2">Uncharacterized protein</fullName>
    </submittedName>
</protein>
<proteinExistence type="predicted"/>
<reference evidence="2" key="1">
    <citation type="journal article" date="2023" name="Science">
        <title>Genome structures resolve the early diversification of teleost fishes.</title>
        <authorList>
            <person name="Parey E."/>
            <person name="Louis A."/>
            <person name="Montfort J."/>
            <person name="Bouchez O."/>
            <person name="Roques C."/>
            <person name="Iampietro C."/>
            <person name="Lluch J."/>
            <person name="Castinel A."/>
            <person name="Donnadieu C."/>
            <person name="Desvignes T."/>
            <person name="Floi Bucao C."/>
            <person name="Jouanno E."/>
            <person name="Wen M."/>
            <person name="Mejri S."/>
            <person name="Dirks R."/>
            <person name="Jansen H."/>
            <person name="Henkel C."/>
            <person name="Chen W.J."/>
            <person name="Zahm M."/>
            <person name="Cabau C."/>
            <person name="Klopp C."/>
            <person name="Thompson A.W."/>
            <person name="Robinson-Rechavi M."/>
            <person name="Braasch I."/>
            <person name="Lecointre G."/>
            <person name="Bobe J."/>
            <person name="Postlethwait J.H."/>
            <person name="Berthelot C."/>
            <person name="Roest Crollius H."/>
            <person name="Guiguen Y."/>
        </authorList>
    </citation>
    <scope>NUCLEOTIDE SEQUENCE</scope>
    <source>
        <strain evidence="2">NC1722</strain>
    </source>
</reference>
<evidence type="ECO:0000313" key="2">
    <source>
        <dbReference type="EMBL" id="KAJ8392958.1"/>
    </source>
</evidence>
<gene>
    <name evidence="2" type="ORF">AAFF_G00071620</name>
</gene>
<feature type="region of interest" description="Disordered" evidence="1">
    <location>
        <begin position="56"/>
        <end position="84"/>
    </location>
</feature>
<accession>A0AAD7RZA6</accession>
<dbReference type="EMBL" id="JAINUG010000142">
    <property type="protein sequence ID" value="KAJ8392958.1"/>
    <property type="molecule type" value="Genomic_DNA"/>
</dbReference>
<evidence type="ECO:0000313" key="3">
    <source>
        <dbReference type="Proteomes" id="UP001221898"/>
    </source>
</evidence>
<evidence type="ECO:0000256" key="1">
    <source>
        <dbReference type="SAM" id="MobiDB-lite"/>
    </source>
</evidence>
<dbReference type="Proteomes" id="UP001221898">
    <property type="component" value="Unassembled WGS sequence"/>
</dbReference>
<comment type="caution">
    <text evidence="2">The sequence shown here is derived from an EMBL/GenBank/DDBJ whole genome shotgun (WGS) entry which is preliminary data.</text>
</comment>
<keyword evidence="3" id="KW-1185">Reference proteome</keyword>
<name>A0AAD7RZA6_9TELE</name>
<organism evidence="2 3">
    <name type="scientific">Aldrovandia affinis</name>
    <dbReference type="NCBI Taxonomy" id="143900"/>
    <lineage>
        <taxon>Eukaryota</taxon>
        <taxon>Metazoa</taxon>
        <taxon>Chordata</taxon>
        <taxon>Craniata</taxon>
        <taxon>Vertebrata</taxon>
        <taxon>Euteleostomi</taxon>
        <taxon>Actinopterygii</taxon>
        <taxon>Neopterygii</taxon>
        <taxon>Teleostei</taxon>
        <taxon>Notacanthiformes</taxon>
        <taxon>Halosauridae</taxon>
        <taxon>Aldrovandia</taxon>
    </lineage>
</organism>
<dbReference type="AlphaFoldDB" id="A0AAD7RZA6"/>